<accession>A0A368VSC6</accession>
<evidence type="ECO:0000313" key="3">
    <source>
        <dbReference type="EMBL" id="RCW44835.1"/>
    </source>
</evidence>
<keyword evidence="1" id="KW-0732">Signal</keyword>
<gene>
    <name evidence="3" type="ORF">DFP97_11161</name>
</gene>
<evidence type="ECO:0000256" key="1">
    <source>
        <dbReference type="SAM" id="SignalP"/>
    </source>
</evidence>
<comment type="caution">
    <text evidence="3">The sequence shown here is derived from an EMBL/GenBank/DDBJ whole genome shotgun (WGS) entry which is preliminary data.</text>
</comment>
<sequence>MTRPVQKALSILVAIALLITMAPISPAQAAGSTFFQFTDFSTVQASPTVVNANIVSLSGTFGDVSSESITYKVQRMVNGSPVGVPSIGTSKPLTSGKNFVFTGVQLFDGLNEITVSGVSLNGGEVSASSYVSFSNVPVITSIELAGGVKLVEGKPEIVTTEEPTIMVKATNAKEVAINGSVTFEGIGGTFIHSDITLLPGVNKLEIVSRNGSKSYTVYREIVYFPAGRPTAHHVYAKSGGASIQLDGQQVVAPFVNHTLEGTIILANPDPSVTPAPPVPVITLGLSKDNAPATTYNTTVTLLNVTATHREYKFVSTTTSSTAGNGYYSLSVTSTYDGVTSVFPVNFSVRSASSPYISDIRQLYSVTPSDQAAQGIVTFESDTKFSNNATVSQLPLWLSIDANNFNLATLNHTTTTVGVSVNGLPVSSSNYSIKEFRAASGAIQKRVYRIDALPPGEVKLDFTITNGTDSYTESRTFINSPISSIQVTNLYDGAIYYDDNQPVSRVAGKLINFKLPADLSSLKLSLNGVTIPMTLAAADSEGVLEDGEVDLTSGDFIFPLGLNLVFGSNEMVLSGSANGVLVSTTLTLYRFSKTQPAITNMQPVPYKIDPRLDVGSERYTSDLDHQFTKLQTNSFTTTQQKADLLFTVANLENLIIKVDGKDLATASVDASGVLNYSSPIYQNYLYTENSDILNKTYKLRLFGLTLPQSGPMSITITALVGSESITQTITITRELSPYELLSPKLPQEKVINQNFLNVSIRAEGADRVLIGKAEMTKKVTEDLFRYQVKNLKAGTNKIKFTVFRGTEKIDGEFSVNYAADNTIGAQYKASLTSNGKVSAFKGELALSFPKNTFLRSANLNPGQSITNSDLFDSQEILFGIADRNDGRTVKVYNAVEDNAQNVALDGTFKTVSYDEIGAAMLRPSAHFGFASNLFWIDPGYVQGSQQQGYTFSEGAQPYVTNNFFFTRPLTKWLEPSNKGQVTIKYDSSIRDVTAATLSIWRFYDGRWSNLGGKVNTGKKTITADMDGFGYYVVKTIRYSFSDVVGHNYARNSLELLFSHGLMNYKDNNEFGVYDNITRGEFAQLLVKMFQIPLDYDPNNMTFDDVRPILGLSNLWDYRYIETAARKGIIRGSGPRLFQPNEDLSREEAAVMIARAGNLVKNGAENFDKDRKALQKLFTDSNLIENYSLASVLAITKAKYIEGMPNTQTAGKQTFRFDPDSPLKRADAAVIAERVMRKLKFL</sequence>
<dbReference type="PANTHER" id="PTHR43308">
    <property type="entry name" value="OUTER MEMBRANE PROTEIN ALPHA-RELATED"/>
    <property type="match status" value="1"/>
</dbReference>
<evidence type="ECO:0000259" key="2">
    <source>
        <dbReference type="PROSITE" id="PS51272"/>
    </source>
</evidence>
<dbReference type="Pfam" id="PF00395">
    <property type="entry name" value="SLH"/>
    <property type="match status" value="2"/>
</dbReference>
<evidence type="ECO:0000313" key="4">
    <source>
        <dbReference type="Proteomes" id="UP000252415"/>
    </source>
</evidence>
<dbReference type="InterPro" id="IPR001119">
    <property type="entry name" value="SLH_dom"/>
</dbReference>
<reference evidence="3 4" key="1">
    <citation type="submission" date="2018-07" db="EMBL/GenBank/DDBJ databases">
        <title>Genomic Encyclopedia of Type Strains, Phase III (KMG-III): the genomes of soil and plant-associated and newly described type strains.</title>
        <authorList>
            <person name="Whitman W."/>
        </authorList>
    </citation>
    <scope>NUCLEOTIDE SEQUENCE [LARGE SCALE GENOMIC DNA]</scope>
    <source>
        <strain evidence="3 4">CECT 7506</strain>
    </source>
</reference>
<proteinExistence type="predicted"/>
<feature type="domain" description="SLH" evidence="2">
    <location>
        <begin position="1035"/>
        <end position="1098"/>
    </location>
</feature>
<dbReference type="AlphaFoldDB" id="A0A368VSC6"/>
<keyword evidence="4" id="KW-1185">Reference proteome</keyword>
<dbReference type="InterPro" id="IPR051465">
    <property type="entry name" value="Cell_Envelope_Struct_Comp"/>
</dbReference>
<feature type="signal peptide" evidence="1">
    <location>
        <begin position="1"/>
        <end position="29"/>
    </location>
</feature>
<feature type="domain" description="SLH" evidence="2">
    <location>
        <begin position="1102"/>
        <end position="1165"/>
    </location>
</feature>
<dbReference type="RefSeq" id="WP_181873568.1">
    <property type="nucleotide sequence ID" value="NZ_QPJD01000011.1"/>
</dbReference>
<dbReference type="EMBL" id="QPJD01000011">
    <property type="protein sequence ID" value="RCW44835.1"/>
    <property type="molecule type" value="Genomic_DNA"/>
</dbReference>
<dbReference type="Proteomes" id="UP000252415">
    <property type="component" value="Unassembled WGS sequence"/>
</dbReference>
<feature type="domain" description="SLH" evidence="2">
    <location>
        <begin position="1173"/>
        <end position="1240"/>
    </location>
</feature>
<dbReference type="PROSITE" id="PS51272">
    <property type="entry name" value="SLH"/>
    <property type="match status" value="3"/>
</dbReference>
<organism evidence="3 4">
    <name type="scientific">Paenibacillus prosopidis</name>
    <dbReference type="NCBI Taxonomy" id="630520"/>
    <lineage>
        <taxon>Bacteria</taxon>
        <taxon>Bacillati</taxon>
        <taxon>Bacillota</taxon>
        <taxon>Bacilli</taxon>
        <taxon>Bacillales</taxon>
        <taxon>Paenibacillaceae</taxon>
        <taxon>Paenibacillus</taxon>
    </lineage>
</organism>
<name>A0A368VSC6_9BACL</name>
<feature type="chain" id="PRO_5016967325" evidence="1">
    <location>
        <begin position="30"/>
        <end position="1240"/>
    </location>
</feature>
<protein>
    <submittedName>
        <fullName evidence="3">S-layer family protein</fullName>
    </submittedName>
</protein>